<dbReference type="InterPro" id="IPR039426">
    <property type="entry name" value="TonB-dep_rcpt-like"/>
</dbReference>
<keyword evidence="5 7" id="KW-0472">Membrane</keyword>
<proteinExistence type="inferred from homology"/>
<feature type="domain" description="TonB-dependent receptor plug" evidence="8">
    <location>
        <begin position="108"/>
        <end position="240"/>
    </location>
</feature>
<dbReference type="Proteomes" id="UP000291819">
    <property type="component" value="Unassembled WGS sequence"/>
</dbReference>
<protein>
    <submittedName>
        <fullName evidence="9">SusC/RagA family TonB-linked outer membrane protein</fullName>
    </submittedName>
</protein>
<comment type="similarity">
    <text evidence="7">Belongs to the TonB-dependent receptor family.</text>
</comment>
<gene>
    <name evidence="9" type="ORF">EYS08_05240</name>
</gene>
<dbReference type="EMBL" id="SIXF01000003">
    <property type="protein sequence ID" value="TBO44094.1"/>
    <property type="molecule type" value="Genomic_DNA"/>
</dbReference>
<dbReference type="Gene3D" id="2.40.170.20">
    <property type="entry name" value="TonB-dependent receptor, beta-barrel domain"/>
    <property type="match status" value="1"/>
</dbReference>
<evidence type="ECO:0000256" key="6">
    <source>
        <dbReference type="ARBA" id="ARBA00023237"/>
    </source>
</evidence>
<dbReference type="AlphaFoldDB" id="A0A4Q9HGZ5"/>
<evidence type="ECO:0000256" key="3">
    <source>
        <dbReference type="ARBA" id="ARBA00022452"/>
    </source>
</evidence>
<keyword evidence="2 7" id="KW-0813">Transport</keyword>
<evidence type="ECO:0000313" key="9">
    <source>
        <dbReference type="EMBL" id="TBO44094.1"/>
    </source>
</evidence>
<dbReference type="Pfam" id="PF13715">
    <property type="entry name" value="CarbopepD_reg_2"/>
    <property type="match status" value="1"/>
</dbReference>
<dbReference type="Gene3D" id="2.170.130.10">
    <property type="entry name" value="TonB-dependent receptor, plug domain"/>
    <property type="match status" value="1"/>
</dbReference>
<evidence type="ECO:0000256" key="5">
    <source>
        <dbReference type="ARBA" id="ARBA00023136"/>
    </source>
</evidence>
<dbReference type="NCBIfam" id="TIGR04056">
    <property type="entry name" value="OMP_RagA_SusC"/>
    <property type="match status" value="1"/>
</dbReference>
<evidence type="ECO:0000256" key="4">
    <source>
        <dbReference type="ARBA" id="ARBA00022692"/>
    </source>
</evidence>
<keyword evidence="10" id="KW-1185">Reference proteome</keyword>
<dbReference type="InterPro" id="IPR008969">
    <property type="entry name" value="CarboxyPept-like_regulatory"/>
</dbReference>
<dbReference type="PROSITE" id="PS52016">
    <property type="entry name" value="TONB_DEPENDENT_REC_3"/>
    <property type="match status" value="1"/>
</dbReference>
<evidence type="ECO:0000256" key="1">
    <source>
        <dbReference type="ARBA" id="ARBA00004571"/>
    </source>
</evidence>
<comment type="subcellular location">
    <subcellularLocation>
        <location evidence="1 7">Cell outer membrane</location>
        <topology evidence="1 7">Multi-pass membrane protein</topology>
    </subcellularLocation>
</comment>
<dbReference type="Gene3D" id="2.60.40.1120">
    <property type="entry name" value="Carboxypeptidase-like, regulatory domain"/>
    <property type="match status" value="1"/>
</dbReference>
<evidence type="ECO:0000259" key="8">
    <source>
        <dbReference type="Pfam" id="PF07715"/>
    </source>
</evidence>
<dbReference type="Pfam" id="PF07715">
    <property type="entry name" value="Plug"/>
    <property type="match status" value="1"/>
</dbReference>
<comment type="caution">
    <text evidence="9">The sequence shown here is derived from an EMBL/GenBank/DDBJ whole genome shotgun (WGS) entry which is preliminary data.</text>
</comment>
<evidence type="ECO:0000313" key="10">
    <source>
        <dbReference type="Proteomes" id="UP000291819"/>
    </source>
</evidence>
<dbReference type="GO" id="GO:0009279">
    <property type="term" value="C:cell outer membrane"/>
    <property type="evidence" value="ECO:0007669"/>
    <property type="project" value="UniProtKB-SubCell"/>
</dbReference>
<dbReference type="SUPFAM" id="SSF49464">
    <property type="entry name" value="Carboxypeptidase regulatory domain-like"/>
    <property type="match status" value="1"/>
</dbReference>
<dbReference type="InterPro" id="IPR012910">
    <property type="entry name" value="Plug_dom"/>
</dbReference>
<dbReference type="InterPro" id="IPR023997">
    <property type="entry name" value="TonB-dep_OMP_SusC/RagA_CS"/>
</dbReference>
<reference evidence="9 10" key="1">
    <citation type="submission" date="2019-02" db="EMBL/GenBank/DDBJ databases">
        <title>Pedobacter kyonggii whole genome sequence analysis.</title>
        <authorList>
            <person name="Dahal R.H."/>
        </authorList>
    </citation>
    <scope>NUCLEOTIDE SEQUENCE [LARGE SCALE GENOMIC DNA]</scope>
    <source>
        <strain evidence="9 10">K-4-11-1</strain>
    </source>
</reference>
<keyword evidence="6 7" id="KW-0998">Cell outer membrane</keyword>
<sequence>MVPGYLAAQVQKVIVKGTVMDRETRQGIPDVTILLDGKPPKPTSFTDRDGRYTIAVAPESTLIFRYIGYNENRVKVKSGQTLLNITLSASSSDMEEVVVRGYQKRLKETSTGSSYVISGKEIQDIPVSNAEQLLQGKVPGLNIQVNTGAPGYRGSVAIRGVSGIDISGSGTSSFLTPTSPLYVIDGVPVEADANFEYGFNSAGPGVSPLSLIPPEDIGSIEVLKDAQATSLYGSRGAFGVILITTRRGNSKVPRIRYTANFFVNKSPKLRETLGGKSERDAKINEILTMGNYVDVMRISTTPILADSLNPYYNNSTDWQAVFYRTTYNTTQNLNIDGGNDKFNYKTNFGYYGEKGIIENTGYKRYNLTTNMNYKPNDKFGVFINLAGGLGKKNKGDGQGLFQTGVATNASVSSLLPGPSLFQTTSGVLSALTIKNDNVAKNLRANVDVNFLVFPGFRVSSSGSYDYAVGTEETFTPAAANSLYSGVYSYNDRNSTLYNRSGFTYSKSLKDGAHNFFVNSFGEVYIKNYQASFIIQQRTPNDQFQGPLGASSFASRGGGVLGNYKNEHVVSFASAFSYDYKKKYVLDLTYRLDASSVSGFDNPFAKNPSIGFRWNFNRENFLASSKWLSSGDIRMSWGRNIQPTGDIYSLYGTYAPTGNYVGVPRIGINYGSLPNSVLQPSTNTTYNFGVDMGFFDSKIEFMFDAYYKKVTNLKRDMALSSMTGFGQVSSNDAGLIDYGYELSVVLRPLPKNSPVNWSISVNGAINHDVLTRLPGNINQIVIDGDPTKNNPATVLRVGRNTLSNFLLNNQGVYGSNAAVPVDPATGLLYRTDNSSTAFFRAGDPIWQDLDGDYILTNKDRMVLGNSQPIVTGGLNTYLSYKNFSLNVNGSFTLKRDIINDALASRLRLVSNPFGSSVYLPLSDVNYYGSSGAAAAYPNPFDYTRSGIINPFRSNQSLFQEDGSYFKLNNVTFGYTLGKQLAKRMGLNMARVYLSANNVVTFSSYSGPNPENVTALGYDSSAGYPVSRTYNLGVNVEF</sequence>
<evidence type="ECO:0000256" key="7">
    <source>
        <dbReference type="PROSITE-ProRule" id="PRU01360"/>
    </source>
</evidence>
<keyword evidence="4 7" id="KW-0812">Transmembrane</keyword>
<dbReference type="InterPro" id="IPR037066">
    <property type="entry name" value="Plug_dom_sf"/>
</dbReference>
<evidence type="ECO:0000256" key="2">
    <source>
        <dbReference type="ARBA" id="ARBA00022448"/>
    </source>
</evidence>
<accession>A0A4Q9HGZ5</accession>
<dbReference type="InterPro" id="IPR036942">
    <property type="entry name" value="Beta-barrel_TonB_sf"/>
</dbReference>
<organism evidence="9 10">
    <name type="scientific">Pedobacter kyonggii</name>
    <dbReference type="NCBI Taxonomy" id="1926871"/>
    <lineage>
        <taxon>Bacteria</taxon>
        <taxon>Pseudomonadati</taxon>
        <taxon>Bacteroidota</taxon>
        <taxon>Sphingobacteriia</taxon>
        <taxon>Sphingobacteriales</taxon>
        <taxon>Sphingobacteriaceae</taxon>
        <taxon>Pedobacter</taxon>
    </lineage>
</organism>
<dbReference type="NCBIfam" id="TIGR04057">
    <property type="entry name" value="SusC_RagA_signa"/>
    <property type="match status" value="1"/>
</dbReference>
<keyword evidence="3 7" id="KW-1134">Transmembrane beta strand</keyword>
<name>A0A4Q9HGZ5_9SPHI</name>
<dbReference type="OrthoDB" id="9768177at2"/>
<dbReference type="InterPro" id="IPR023996">
    <property type="entry name" value="TonB-dep_OMP_SusC/RagA"/>
</dbReference>
<dbReference type="SUPFAM" id="SSF56935">
    <property type="entry name" value="Porins"/>
    <property type="match status" value="1"/>
</dbReference>